<keyword evidence="10" id="KW-1185">Reference proteome</keyword>
<gene>
    <name evidence="9" type="ORF">MELLADRAFT_93227</name>
</gene>
<dbReference type="STRING" id="747676.F4S4E7"/>
<organism evidence="10">
    <name type="scientific">Melampsora larici-populina (strain 98AG31 / pathotype 3-4-7)</name>
    <name type="common">Poplar leaf rust fungus</name>
    <dbReference type="NCBI Taxonomy" id="747676"/>
    <lineage>
        <taxon>Eukaryota</taxon>
        <taxon>Fungi</taxon>
        <taxon>Dikarya</taxon>
        <taxon>Basidiomycota</taxon>
        <taxon>Pucciniomycotina</taxon>
        <taxon>Pucciniomycetes</taxon>
        <taxon>Pucciniales</taxon>
        <taxon>Melampsoraceae</taxon>
        <taxon>Melampsora</taxon>
    </lineage>
</organism>
<dbReference type="KEGG" id="mlr:MELLADRAFT_93227"/>
<evidence type="ECO:0000313" key="9">
    <source>
        <dbReference type="EMBL" id="EGG00399.1"/>
    </source>
</evidence>
<evidence type="ECO:0000256" key="2">
    <source>
        <dbReference type="ARBA" id="ARBA00009915"/>
    </source>
</evidence>
<dbReference type="FunCoup" id="F4S4E7">
    <property type="interactions" value="390"/>
</dbReference>
<dbReference type="GO" id="GO:0034982">
    <property type="term" value="P:mitochondrial protein processing"/>
    <property type="evidence" value="ECO:0007669"/>
    <property type="project" value="TreeGrafter"/>
</dbReference>
<dbReference type="AlphaFoldDB" id="F4S4E7"/>
<dbReference type="Proteomes" id="UP000001072">
    <property type="component" value="Unassembled WGS sequence"/>
</dbReference>
<dbReference type="EMBL" id="GL883147">
    <property type="protein sequence ID" value="EGG00399.1"/>
    <property type="molecule type" value="Genomic_DNA"/>
</dbReference>
<reference evidence="10" key="1">
    <citation type="journal article" date="2011" name="Proc. Natl. Acad. Sci. U.S.A.">
        <title>Obligate biotrophy features unraveled by the genomic analysis of rust fungi.</title>
        <authorList>
            <person name="Duplessis S."/>
            <person name="Cuomo C.A."/>
            <person name="Lin Y.-C."/>
            <person name="Aerts A."/>
            <person name="Tisserant E."/>
            <person name="Veneault-Fourrey C."/>
            <person name="Joly D.L."/>
            <person name="Hacquard S."/>
            <person name="Amselem J."/>
            <person name="Cantarel B.L."/>
            <person name="Chiu R."/>
            <person name="Coutinho P.M."/>
            <person name="Feau N."/>
            <person name="Field M."/>
            <person name="Frey P."/>
            <person name="Gelhaye E."/>
            <person name="Goldberg J."/>
            <person name="Grabherr M.G."/>
            <person name="Kodira C.D."/>
            <person name="Kohler A."/>
            <person name="Kuees U."/>
            <person name="Lindquist E.A."/>
            <person name="Lucas S.M."/>
            <person name="Mago R."/>
            <person name="Mauceli E."/>
            <person name="Morin E."/>
            <person name="Murat C."/>
            <person name="Pangilinan J.L."/>
            <person name="Park R."/>
            <person name="Pearson M."/>
            <person name="Quesneville H."/>
            <person name="Rouhier N."/>
            <person name="Sakthikumar S."/>
            <person name="Salamov A.A."/>
            <person name="Schmutz J."/>
            <person name="Selles B."/>
            <person name="Shapiro H."/>
            <person name="Tanguay P."/>
            <person name="Tuskan G.A."/>
            <person name="Henrissat B."/>
            <person name="Van de Peer Y."/>
            <person name="Rouze P."/>
            <person name="Ellis J.G."/>
            <person name="Dodds P.N."/>
            <person name="Schein J.E."/>
            <person name="Zhong S."/>
            <person name="Hamelin R.C."/>
            <person name="Grigoriev I.V."/>
            <person name="Szabo L.J."/>
            <person name="Martin F."/>
        </authorList>
    </citation>
    <scope>NUCLEOTIDE SEQUENCE [LARGE SCALE GENOMIC DNA]</scope>
    <source>
        <strain evidence="10">98AG31 / pathotype 3-4-7</strain>
    </source>
</reference>
<dbReference type="PANTHER" id="PTHR21711:SF0">
    <property type="entry name" value="MITOCHONDRIAL INNER MEMBRANE PROTEASE ATP23 HOMOLOG"/>
    <property type="match status" value="1"/>
</dbReference>
<dbReference type="GeneID" id="18936508"/>
<dbReference type="RefSeq" id="XP_007416245.1">
    <property type="nucleotide sequence ID" value="XM_007416183.1"/>
</dbReference>
<evidence type="ECO:0000256" key="4">
    <source>
        <dbReference type="ARBA" id="ARBA00022670"/>
    </source>
</evidence>
<name>F4S4E7_MELLP</name>
<evidence type="ECO:0000256" key="7">
    <source>
        <dbReference type="ARBA" id="ARBA00023049"/>
    </source>
</evidence>
<dbReference type="InParanoid" id="F4S4E7"/>
<sequence>MASSSTNNQQDSNDAVVQDQFSDWTRRLRMLTGLGLQNDEERRAFLISRCESWRDNLIETSPVIRFMLQHISVIPPRPGSQSQNNRLPIPIRCEPCAPVLAGGQFSPAEGGQIRLCSDRLSSRQHASDVLTHELIHAWDDRHFGIDWSNARHIACTEIRANALSGDCRWTRELDRHIWSFAAQRQNCARRRAALSLSQHSSLRERFGNDTEAARQAADRVVDEVWESCWNDTRPFDEIY</sequence>
<keyword evidence="7 8" id="KW-0482">Metalloprotease</keyword>
<dbReference type="InterPro" id="IPR019165">
    <property type="entry name" value="Peptidase_M76_ATP23"/>
</dbReference>
<dbReference type="GO" id="GO:0046872">
    <property type="term" value="F:metal ion binding"/>
    <property type="evidence" value="ECO:0007669"/>
    <property type="project" value="UniProtKB-KW"/>
</dbReference>
<evidence type="ECO:0000256" key="3">
    <source>
        <dbReference type="ARBA" id="ARBA00014615"/>
    </source>
</evidence>
<keyword evidence="8" id="KW-0496">Mitochondrion</keyword>
<comment type="similarity">
    <text evidence="2 8">Belongs to the peptidase M76 family.</text>
</comment>
<evidence type="ECO:0000256" key="5">
    <source>
        <dbReference type="ARBA" id="ARBA00022723"/>
    </source>
</evidence>
<evidence type="ECO:0000256" key="8">
    <source>
        <dbReference type="RuleBase" id="RU364057"/>
    </source>
</evidence>
<dbReference type="PANTHER" id="PTHR21711">
    <property type="entry name" value="MITOCHONDRIAL INNER MEMBRANE PROTEASE"/>
    <property type="match status" value="1"/>
</dbReference>
<dbReference type="eggNOG" id="KOG3314">
    <property type="taxonomic scope" value="Eukaryota"/>
</dbReference>
<keyword evidence="6 8" id="KW-0378">Hydrolase</keyword>
<dbReference type="GO" id="GO:0004222">
    <property type="term" value="F:metalloendopeptidase activity"/>
    <property type="evidence" value="ECO:0007669"/>
    <property type="project" value="InterPro"/>
</dbReference>
<dbReference type="GO" id="GO:0005743">
    <property type="term" value="C:mitochondrial inner membrane"/>
    <property type="evidence" value="ECO:0007669"/>
    <property type="project" value="UniProtKB-SubCell"/>
</dbReference>
<keyword evidence="5 8" id="KW-0479">Metal-binding</keyword>
<keyword evidence="8" id="KW-0472">Membrane</keyword>
<dbReference type="OrthoDB" id="285308at2759"/>
<accession>F4S4E7</accession>
<evidence type="ECO:0000313" key="10">
    <source>
        <dbReference type="Proteomes" id="UP000001072"/>
    </source>
</evidence>
<evidence type="ECO:0000256" key="6">
    <source>
        <dbReference type="ARBA" id="ARBA00022801"/>
    </source>
</evidence>
<keyword evidence="8" id="KW-0999">Mitochondrion inner membrane</keyword>
<proteinExistence type="inferred from homology"/>
<comment type="function">
    <text evidence="8">Has a dual role in the assembly of mitochondrial ATPase.</text>
</comment>
<dbReference type="VEuPathDB" id="FungiDB:MELLADRAFT_93227"/>
<dbReference type="Pfam" id="PF09768">
    <property type="entry name" value="Peptidase_M76"/>
    <property type="match status" value="1"/>
</dbReference>
<protein>
    <recommendedName>
        <fullName evidence="3 8">Mitochondrial inner membrane protease ATP23</fullName>
        <ecNumber evidence="8">3.4.24.-</ecNumber>
    </recommendedName>
</protein>
<keyword evidence="4 8" id="KW-0645">Protease</keyword>
<comment type="subcellular location">
    <subcellularLocation>
        <location evidence="1 8">Mitochondrion inner membrane</location>
        <topology evidence="1 8">Peripheral membrane protein</topology>
        <orientation evidence="1 8">Intermembrane side</orientation>
    </subcellularLocation>
</comment>
<dbReference type="GO" id="GO:0033615">
    <property type="term" value="P:mitochondrial proton-transporting ATP synthase complex assembly"/>
    <property type="evidence" value="ECO:0007669"/>
    <property type="project" value="TreeGrafter"/>
</dbReference>
<evidence type="ECO:0000256" key="1">
    <source>
        <dbReference type="ARBA" id="ARBA00004137"/>
    </source>
</evidence>
<dbReference type="HOGENOM" id="CLU_079125_0_0_1"/>
<dbReference type="EC" id="3.4.24.-" evidence="8"/>